<dbReference type="PANTHER" id="PTHR37317:SF1">
    <property type="entry name" value="ZINC-RIBBON DOMAIN-CONTAINING PROTEIN-RELATED"/>
    <property type="match status" value="1"/>
</dbReference>
<dbReference type="RefSeq" id="WP_268114122.1">
    <property type="nucleotide sequence ID" value="NZ_CP113524.1"/>
</dbReference>
<evidence type="ECO:0000313" key="3">
    <source>
        <dbReference type="Proteomes" id="UP001163115"/>
    </source>
</evidence>
<feature type="domain" description="Treble clef zinc finger" evidence="1">
    <location>
        <begin position="494"/>
        <end position="544"/>
    </location>
</feature>
<feature type="domain" description="Treble clef zinc finger" evidence="1">
    <location>
        <begin position="564"/>
        <end position="614"/>
    </location>
</feature>
<keyword evidence="3" id="KW-1185">Reference proteome</keyword>
<feature type="domain" description="Treble clef zinc finger" evidence="1">
    <location>
        <begin position="140"/>
        <end position="194"/>
    </location>
</feature>
<accession>A0ABY7A611</accession>
<proteinExistence type="predicted"/>
<feature type="domain" description="Treble clef zinc finger" evidence="1">
    <location>
        <begin position="12"/>
        <end position="64"/>
    </location>
</feature>
<dbReference type="PANTHER" id="PTHR37317">
    <property type="entry name" value="BLR8090 PROTEIN"/>
    <property type="match status" value="1"/>
</dbReference>
<feature type="domain" description="Treble clef zinc finger" evidence="1">
    <location>
        <begin position="358"/>
        <end position="404"/>
    </location>
</feature>
<dbReference type="EMBL" id="CP113524">
    <property type="protein sequence ID" value="WAJ22095.1"/>
    <property type="molecule type" value="Genomic_DNA"/>
</dbReference>
<evidence type="ECO:0000259" key="1">
    <source>
        <dbReference type="Pfam" id="PF14311"/>
    </source>
</evidence>
<dbReference type="Pfam" id="PF14311">
    <property type="entry name" value="DUF4379"/>
    <property type="match status" value="9"/>
</dbReference>
<name>A0ABY7A611_9FIRM</name>
<feature type="domain" description="Treble clef zinc finger" evidence="1">
    <location>
        <begin position="701"/>
        <end position="759"/>
    </location>
</feature>
<sequence length="768" mass="87755">MKLKEISKIAYNQWHFERNKRLDPETISSTSREIVYWQCKKENKHVWASYVYAKVDNDIECPLCINTEVHTSGPELLSVERQFNGSRKNIYYILNTWHCKNCKNVWQTESGDTIPTNTYCTNCFGEETLENSFAEEYPELAEEWAIDNILPATEVLSYLPLAVKWKCKICNNIWNSKVEERRFGLKSCPYCAKKLPLPGIDSFMALYPDIAEEWAYEANEMRHPDAIFPDNRLTPIVWRCKKCLTLHVASVYNKIHGTSGCKNCTSEQPISAERYMFLKSEFHSSSGDIKDFDLMIPDYTAPLKWLCKECNEIFILSMKERYYEARDCACVEGRKAIPGKTSFKALYPEMAVESSEVNEVDLDNILPTYSLPITWDCTKCALTWKSSVKDRVEGNAICPYCSGKKAIPGKTSFKALYPEMATEYSLNNEVSSDNILPTYSLPITWDCTKCTLTWKSSVKDRVEGNAICPYCSGKKAIPGKTSFKALYPDIATEYSSINEVSSDNIFPTYSLPITWDCTKCTLTWKSSVKDRVEGNAICPYCSGKKAIPGKTSFKALYPDIATEYSSINEVSSDNIFPTYSLPITWDCTKCTLTWKSSVKDRVEGNAICPYCSGKKAIPGKTSFKALYPDIATEYSSINEVSSDNIFPTYTPLVKWDCPVCSMIWKGSVKDRVNEEVDCPYCNGREAIPGKTSFKALHSDMMKEWNLGNWLFIDPDEIIENYSGSVWWTCSECRNSYAISPKKKLFYQKRKKKTCPYCKGLRRKMHHFL</sequence>
<feature type="domain" description="Treble clef zinc finger" evidence="1">
    <location>
        <begin position="424"/>
        <end position="474"/>
    </location>
</feature>
<evidence type="ECO:0000313" key="2">
    <source>
        <dbReference type="EMBL" id="WAJ22095.1"/>
    </source>
</evidence>
<reference evidence="2" key="1">
    <citation type="submission" date="2022-11" db="EMBL/GenBank/DDBJ databases">
        <title>Lacrimispora xylanolytica sy1, complete genome.</title>
        <authorList>
            <person name="Choi S."/>
        </authorList>
    </citation>
    <scope>NUCLEOTIDE SEQUENCE</scope>
    <source>
        <strain evidence="2">Sy1</strain>
    </source>
</reference>
<feature type="domain" description="Treble clef zinc finger" evidence="1">
    <location>
        <begin position="633"/>
        <end position="684"/>
    </location>
</feature>
<organism evidence="2 3">
    <name type="scientific">Lacrimispora xylanolytica</name>
    <dbReference type="NCBI Taxonomy" id="29375"/>
    <lineage>
        <taxon>Bacteria</taxon>
        <taxon>Bacillati</taxon>
        <taxon>Bacillota</taxon>
        <taxon>Clostridia</taxon>
        <taxon>Lachnospirales</taxon>
        <taxon>Lachnospiraceae</taxon>
        <taxon>Lacrimispora</taxon>
    </lineage>
</organism>
<gene>
    <name evidence="2" type="ORF">OW255_10920</name>
</gene>
<dbReference type="Proteomes" id="UP001163115">
    <property type="component" value="Chromosome"/>
</dbReference>
<dbReference type="InterPro" id="IPR025487">
    <property type="entry name" value="DUF4379"/>
</dbReference>
<feature type="domain" description="Treble clef zinc finger" evidence="1">
    <location>
        <begin position="210"/>
        <end position="266"/>
    </location>
</feature>
<protein>
    <submittedName>
        <fullName evidence="2">Zinc-ribbon domain-containing protein</fullName>
    </submittedName>
</protein>